<dbReference type="SUPFAM" id="SSF103088">
    <property type="entry name" value="OmpA-like"/>
    <property type="match status" value="1"/>
</dbReference>
<dbReference type="PROSITE" id="PS51257">
    <property type="entry name" value="PROKAR_LIPOPROTEIN"/>
    <property type="match status" value="1"/>
</dbReference>
<dbReference type="InterPro" id="IPR050330">
    <property type="entry name" value="Bact_OuterMem_StrucFunc"/>
</dbReference>
<dbReference type="PANTHER" id="PTHR30329">
    <property type="entry name" value="STATOR ELEMENT OF FLAGELLAR MOTOR COMPLEX"/>
    <property type="match status" value="1"/>
</dbReference>
<dbReference type="EMBL" id="ASJR01000002">
    <property type="protein sequence ID" value="ERP39105.1"/>
    <property type="molecule type" value="Genomic_DNA"/>
</dbReference>
<dbReference type="RefSeq" id="WP_022635818.1">
    <property type="nucleotide sequence ID" value="NZ_ASJR01000002.1"/>
</dbReference>
<evidence type="ECO:0000256" key="4">
    <source>
        <dbReference type="PROSITE-ProRule" id="PRU00473"/>
    </source>
</evidence>
<dbReference type="InterPro" id="IPR006665">
    <property type="entry name" value="OmpA-like"/>
</dbReference>
<dbReference type="Pfam" id="PF00691">
    <property type="entry name" value="OmpA"/>
    <property type="match status" value="1"/>
</dbReference>
<dbReference type="AlphaFoldDB" id="U7D824"/>
<dbReference type="eggNOG" id="COG2885">
    <property type="taxonomic scope" value="Bacteria"/>
</dbReference>
<dbReference type="CDD" id="cd07185">
    <property type="entry name" value="OmpA_C-like"/>
    <property type="match status" value="1"/>
</dbReference>
<keyword evidence="7" id="KW-1185">Reference proteome</keyword>
<proteinExistence type="predicted"/>
<accession>U7D824</accession>
<dbReference type="PANTHER" id="PTHR30329:SF21">
    <property type="entry name" value="LIPOPROTEIN YIAD-RELATED"/>
    <property type="match status" value="1"/>
</dbReference>
<evidence type="ECO:0000313" key="6">
    <source>
        <dbReference type="EMBL" id="ERP39105.1"/>
    </source>
</evidence>
<name>U7D824_9BACT</name>
<dbReference type="InterPro" id="IPR036737">
    <property type="entry name" value="OmpA-like_sf"/>
</dbReference>
<gene>
    <name evidence="6" type="ORF">CALK_0271</name>
</gene>
<keyword evidence="2 4" id="KW-0472">Membrane</keyword>
<dbReference type="Proteomes" id="UP000017148">
    <property type="component" value="Unassembled WGS sequence"/>
</dbReference>
<dbReference type="OrthoDB" id="9805336at2"/>
<comment type="caution">
    <text evidence="6">The sequence shown here is derived from an EMBL/GenBank/DDBJ whole genome shotgun (WGS) entry which is preliminary data.</text>
</comment>
<reference evidence="6 7" key="1">
    <citation type="journal article" date="2013" name="Environ. Microbiol.">
        <title>Genome analysis of Chitinivibrio alkaliphilus gen. nov., sp. nov., a novel extremely haloalkaliphilic anaerobic chitinolytic bacterium from the candidate phylum Termite Group 3.</title>
        <authorList>
            <person name="Sorokin D.Y."/>
            <person name="Gumerov V.M."/>
            <person name="Rakitin A.L."/>
            <person name="Beletsky A.V."/>
            <person name="Damste J.S."/>
            <person name="Muyzer G."/>
            <person name="Mardanov A.V."/>
            <person name="Ravin N.V."/>
        </authorList>
    </citation>
    <scope>NUCLEOTIDE SEQUENCE [LARGE SCALE GENOMIC DNA]</scope>
    <source>
        <strain evidence="6 7">ACht1</strain>
    </source>
</reference>
<dbReference type="PATRIC" id="fig|1313304.3.peg.255"/>
<dbReference type="InterPro" id="IPR006664">
    <property type="entry name" value="OMP_bac"/>
</dbReference>
<dbReference type="Gene3D" id="3.30.1330.60">
    <property type="entry name" value="OmpA-like domain"/>
    <property type="match status" value="1"/>
</dbReference>
<protein>
    <submittedName>
        <fullName evidence="6">Peptidoglycan-associated lipoprotein of the Tol-Pal system</fullName>
    </submittedName>
</protein>
<comment type="subcellular location">
    <subcellularLocation>
        <location evidence="1">Cell outer membrane</location>
    </subcellularLocation>
</comment>
<dbReference type="PROSITE" id="PS51123">
    <property type="entry name" value="OMPA_2"/>
    <property type="match status" value="1"/>
</dbReference>
<feature type="domain" description="OmpA-like" evidence="5">
    <location>
        <begin position="65"/>
        <end position="182"/>
    </location>
</feature>
<organism evidence="6 7">
    <name type="scientific">Chitinivibrio alkaliphilus ACht1</name>
    <dbReference type="NCBI Taxonomy" id="1313304"/>
    <lineage>
        <taxon>Bacteria</taxon>
        <taxon>Pseudomonadati</taxon>
        <taxon>Fibrobacterota</taxon>
        <taxon>Chitinivibrionia</taxon>
        <taxon>Chitinivibrionales</taxon>
        <taxon>Chitinivibrionaceae</taxon>
        <taxon>Chitinivibrio</taxon>
    </lineage>
</organism>
<evidence type="ECO:0000259" key="5">
    <source>
        <dbReference type="PROSITE" id="PS51123"/>
    </source>
</evidence>
<dbReference type="STRING" id="1313304.CALK_0271"/>
<evidence type="ECO:0000256" key="1">
    <source>
        <dbReference type="ARBA" id="ARBA00004442"/>
    </source>
</evidence>
<evidence type="ECO:0000256" key="3">
    <source>
        <dbReference type="ARBA" id="ARBA00023237"/>
    </source>
</evidence>
<sequence length="182" mass="20542">MKAKGFLLSVLVFFLLFLGGCGRDTGVVDDIDMDPVEESVVPEEEPLDTADWDEVDTTTLEPVDMDSLAAEYLQTIYFDFDDYSLNNTGREKAIAAAEFLLDHDTIRIRLDGHCDERGSSEYNMALGERRAEAVYAIFMSYGVPENRVEVTSFGKESPAEFGCTDSECHQLNRRVEMTQIRR</sequence>
<dbReference type="PRINTS" id="PR01021">
    <property type="entry name" value="OMPADOMAIN"/>
</dbReference>
<evidence type="ECO:0000256" key="2">
    <source>
        <dbReference type="ARBA" id="ARBA00023136"/>
    </source>
</evidence>
<keyword evidence="6" id="KW-0449">Lipoprotein</keyword>
<dbReference type="GO" id="GO:0009279">
    <property type="term" value="C:cell outer membrane"/>
    <property type="evidence" value="ECO:0007669"/>
    <property type="project" value="UniProtKB-SubCell"/>
</dbReference>
<evidence type="ECO:0000313" key="7">
    <source>
        <dbReference type="Proteomes" id="UP000017148"/>
    </source>
</evidence>
<keyword evidence="3" id="KW-0998">Cell outer membrane</keyword>